<organism evidence="1 2">
    <name type="scientific">Phyllachora maydis</name>
    <dbReference type="NCBI Taxonomy" id="1825666"/>
    <lineage>
        <taxon>Eukaryota</taxon>
        <taxon>Fungi</taxon>
        <taxon>Dikarya</taxon>
        <taxon>Ascomycota</taxon>
        <taxon>Pezizomycotina</taxon>
        <taxon>Sordariomycetes</taxon>
        <taxon>Sordariomycetidae</taxon>
        <taxon>Phyllachorales</taxon>
        <taxon>Phyllachoraceae</taxon>
        <taxon>Phyllachora</taxon>
    </lineage>
</organism>
<reference evidence="1" key="1">
    <citation type="journal article" date="2023" name="Mol. Plant Microbe Interact.">
        <title>Elucidating the Obligate Nature and Biological Capacity of an Invasive Fungal Corn Pathogen.</title>
        <authorList>
            <person name="MacCready J.S."/>
            <person name="Roggenkamp E.M."/>
            <person name="Gdanetz K."/>
            <person name="Chilvers M.I."/>
        </authorList>
    </citation>
    <scope>NUCLEOTIDE SEQUENCE</scope>
    <source>
        <strain evidence="1">PM02</strain>
    </source>
</reference>
<protein>
    <submittedName>
        <fullName evidence="1">Uncharacterized protein</fullName>
    </submittedName>
</protein>
<evidence type="ECO:0000313" key="1">
    <source>
        <dbReference type="EMBL" id="KAK2073152.1"/>
    </source>
</evidence>
<comment type="caution">
    <text evidence="1">The sequence shown here is derived from an EMBL/GenBank/DDBJ whole genome shotgun (WGS) entry which is preliminary data.</text>
</comment>
<evidence type="ECO:0000313" key="2">
    <source>
        <dbReference type="Proteomes" id="UP001217918"/>
    </source>
</evidence>
<name>A0AAD9IAB2_9PEZI</name>
<sequence length="138" mass="14931">MDGMVGPALFQVTNMIVGAIVLSHRVQYQFGLTYDTSVGPVSCLYLGTDLAESLVNVTNQTCGPDTDIFFSWRQFPDNSALLEISHQLSDSLMQFASRPIANNETTVEASGAFSHQVYIGPSNFTIPSSLIRISGPPV</sequence>
<accession>A0AAD9IAB2</accession>
<dbReference type="EMBL" id="JAQQPM010000006">
    <property type="protein sequence ID" value="KAK2073152.1"/>
    <property type="molecule type" value="Genomic_DNA"/>
</dbReference>
<proteinExistence type="predicted"/>
<dbReference type="AlphaFoldDB" id="A0AAD9IAB2"/>
<gene>
    <name evidence="1" type="ORF">P8C59_007450</name>
</gene>
<keyword evidence="2" id="KW-1185">Reference proteome</keyword>
<dbReference type="Proteomes" id="UP001217918">
    <property type="component" value="Unassembled WGS sequence"/>
</dbReference>